<sequence>MNTSPDSTTTSETAVSPSLPALPLPAQESERSRFQAADLCVLLETYLPGDEIREVYRAYLFGAEMHQGQQRHSGEPYICHPLAVTRILADLHMDYKCLMAALLHDVIEDTDIGKHHLAQLFDEEIAELVDGVSKLTQIDFRTRAEAQAANFRKMMLAMTRDIRVILIKLADRLHNMRTLGVMPPEKRRRISRETLEIYAPIANRLGINHIRLQLEELGFSHYWPWRWLVLDQAMQRIHRKHQEVMGQVEIAIRRRLQQEEINGEVISRELHLYSIYNKMSQHGKTFTDLAEICAVRIVVHSIDACYRVLGQVHNLYKPVPGRFKDYIAIPKSNGYQSLHTVLIGPQGISIEVQIRSIEMHRIADAGIVSHWLYKSNNTNHHNIHTLAKDWLQNLIDFQNQTPDSQDFLDDVKIDLFPDEVYVFTPKGEILVLPKGATIVDFAYAIHSDVGNTCVGGRIDRHLAPLRTPLHSGQTVEIITAPSGTPNAAWLNFVVTGKARANIRTYLKNLQQYEAEALGRRLVAAELATLKLSLDQLDSELVAAYVVQSGLATLAQVFVEVGLGNRVALLVARGLINQTLTPVTTTTPAATTAPPLTHLAITGTEGVVVNFARCCRPIPGDPIVGLFHPGTGIVVHRAKCHNLGDYQTQHGRWCEVEWAAVPEIEFATDVRIEVGDRRGVLAVIAAAIAGQGANIEDVRIHSQDGTTSTLDFRLNVRDRGHLARIMRRLRQIPSVVRIARLSR</sequence>
<comment type="pathway">
    <text evidence="2">Purine metabolism; ppGpp biosynthesis; ppGpp from GDP: step 1/1.</text>
</comment>
<dbReference type="Gene3D" id="3.30.70.260">
    <property type="match status" value="1"/>
</dbReference>
<dbReference type="InterPro" id="IPR043519">
    <property type="entry name" value="NT_sf"/>
</dbReference>
<dbReference type="InterPro" id="IPR012675">
    <property type="entry name" value="Beta-grasp_dom_sf"/>
</dbReference>
<dbReference type="GO" id="GO:0015970">
    <property type="term" value="P:guanosine tetraphosphate biosynthetic process"/>
    <property type="evidence" value="ECO:0007669"/>
    <property type="project" value="UniProtKB-UniPathway"/>
</dbReference>
<dbReference type="PANTHER" id="PTHR21262:SF36">
    <property type="entry name" value="BIFUNCTIONAL (P)PPGPP SYNTHASE_HYDROLASE SPOT"/>
    <property type="match status" value="1"/>
</dbReference>
<dbReference type="InterPro" id="IPR007685">
    <property type="entry name" value="RelA_SpoT"/>
</dbReference>
<name>A0A839HG65_9GAMM</name>
<dbReference type="RefSeq" id="WP_182583720.1">
    <property type="nucleotide sequence ID" value="NZ_JABVCQ010000013.1"/>
</dbReference>
<dbReference type="InterPro" id="IPR033655">
    <property type="entry name" value="TGS_RelA/SpoT"/>
</dbReference>
<evidence type="ECO:0000259" key="7">
    <source>
        <dbReference type="PROSITE" id="PS51671"/>
    </source>
</evidence>
<dbReference type="Gene3D" id="3.30.460.10">
    <property type="entry name" value="Beta Polymerase, domain 2"/>
    <property type="match status" value="1"/>
</dbReference>
<feature type="compositionally biased region" description="Polar residues" evidence="6">
    <location>
        <begin position="1"/>
        <end position="15"/>
    </location>
</feature>
<dbReference type="UniPathway" id="UPA00908">
    <property type="reaction ID" value="UER00886"/>
</dbReference>
<dbReference type="Pfam" id="PF13328">
    <property type="entry name" value="HD_4"/>
    <property type="match status" value="1"/>
</dbReference>
<feature type="compositionally biased region" description="Low complexity" evidence="6">
    <location>
        <begin position="16"/>
        <end position="26"/>
    </location>
</feature>
<dbReference type="Gene3D" id="3.10.20.30">
    <property type="match status" value="1"/>
</dbReference>
<keyword evidence="11" id="KW-1185">Reference proteome</keyword>
<evidence type="ECO:0000256" key="2">
    <source>
        <dbReference type="ARBA" id="ARBA00024329"/>
    </source>
</evidence>
<dbReference type="SUPFAM" id="SSF55021">
    <property type="entry name" value="ACT-like"/>
    <property type="match status" value="1"/>
</dbReference>
<evidence type="ECO:0000256" key="5">
    <source>
        <dbReference type="RuleBase" id="RU003847"/>
    </source>
</evidence>
<dbReference type="InterPro" id="IPR003607">
    <property type="entry name" value="HD/PDEase_dom"/>
</dbReference>
<evidence type="ECO:0000256" key="6">
    <source>
        <dbReference type="SAM" id="MobiDB-lite"/>
    </source>
</evidence>
<dbReference type="GO" id="GO:0042594">
    <property type="term" value="P:response to starvation"/>
    <property type="evidence" value="ECO:0007669"/>
    <property type="project" value="TreeGrafter"/>
</dbReference>
<dbReference type="NCBIfam" id="TIGR00691">
    <property type="entry name" value="spoT_relA"/>
    <property type="match status" value="1"/>
</dbReference>
<evidence type="ECO:0000256" key="4">
    <source>
        <dbReference type="ARBA" id="ARBA00047968"/>
    </source>
</evidence>
<evidence type="ECO:0000259" key="9">
    <source>
        <dbReference type="PROSITE" id="PS51880"/>
    </source>
</evidence>
<dbReference type="CDD" id="cd04876">
    <property type="entry name" value="ACT_RelA-SpoT"/>
    <property type="match status" value="1"/>
</dbReference>
<evidence type="ECO:0000256" key="1">
    <source>
        <dbReference type="ARBA" id="ARBA00022801"/>
    </source>
</evidence>
<dbReference type="AlphaFoldDB" id="A0A839HG65"/>
<dbReference type="InterPro" id="IPR002912">
    <property type="entry name" value="ACT_dom"/>
</dbReference>
<dbReference type="InterPro" id="IPR006674">
    <property type="entry name" value="HD_domain"/>
</dbReference>
<comment type="function">
    <text evidence="5">In eubacteria ppGpp (guanosine 3'-diphosphate 5'-diphosphate) is a mediator of the stringent response that coordinates a variety of cellular activities in response to changes in nutritional abundance.</text>
</comment>
<feature type="domain" description="HD" evidence="8">
    <location>
        <begin position="77"/>
        <end position="176"/>
    </location>
</feature>
<gene>
    <name evidence="10" type="ORF">HUK38_07620</name>
</gene>
<dbReference type="InterPro" id="IPR004811">
    <property type="entry name" value="RelA/Spo_fam"/>
</dbReference>
<dbReference type="CDD" id="cd01668">
    <property type="entry name" value="TGS_RSH"/>
    <property type="match status" value="1"/>
</dbReference>
<evidence type="ECO:0000259" key="8">
    <source>
        <dbReference type="PROSITE" id="PS51831"/>
    </source>
</evidence>
<dbReference type="GO" id="GO:0015949">
    <property type="term" value="P:nucleobase-containing small molecule interconversion"/>
    <property type="evidence" value="ECO:0007669"/>
    <property type="project" value="UniProtKB-ARBA"/>
</dbReference>
<evidence type="ECO:0000313" key="11">
    <source>
        <dbReference type="Proteomes" id="UP000548632"/>
    </source>
</evidence>
<organism evidence="10 11">
    <name type="scientific">Thiospirillum jenense</name>
    <dbReference type="NCBI Taxonomy" id="1653858"/>
    <lineage>
        <taxon>Bacteria</taxon>
        <taxon>Pseudomonadati</taxon>
        <taxon>Pseudomonadota</taxon>
        <taxon>Gammaproteobacteria</taxon>
        <taxon>Chromatiales</taxon>
        <taxon>Chromatiaceae</taxon>
        <taxon>Thiospirillum</taxon>
    </lineage>
</organism>
<feature type="domain" description="TGS" evidence="9">
    <location>
        <begin position="418"/>
        <end position="479"/>
    </location>
</feature>
<dbReference type="Pfam" id="PF04607">
    <property type="entry name" value="RelA_SpoT"/>
    <property type="match status" value="1"/>
</dbReference>
<dbReference type="GO" id="GO:0005886">
    <property type="term" value="C:plasma membrane"/>
    <property type="evidence" value="ECO:0007669"/>
    <property type="project" value="TreeGrafter"/>
</dbReference>
<evidence type="ECO:0000256" key="3">
    <source>
        <dbReference type="ARBA" id="ARBA00024387"/>
    </source>
</evidence>
<accession>A0A839HG65</accession>
<reference evidence="10 11" key="1">
    <citation type="journal article" date="2020" name="Arch. Microbiol.">
        <title>The genome sequence of the giant phototrophic gammaproteobacterium Thiospirillum jenense gives insight into its physiological properties and phylogenetic relationships.</title>
        <authorList>
            <person name="Imhoff J.F."/>
            <person name="Meyer T.E."/>
            <person name="Kyndt J.A."/>
        </authorList>
    </citation>
    <scope>NUCLEOTIDE SEQUENCE [LARGE SCALE GENOMIC DNA]</scope>
    <source>
        <strain evidence="10 11">DSM 216</strain>
    </source>
</reference>
<dbReference type="InterPro" id="IPR045865">
    <property type="entry name" value="ACT-like_dom_sf"/>
</dbReference>
<dbReference type="SMART" id="SM00954">
    <property type="entry name" value="RelA_SpoT"/>
    <property type="match status" value="1"/>
</dbReference>
<dbReference type="Gene3D" id="1.10.3210.10">
    <property type="entry name" value="Hypothetical protein af1432"/>
    <property type="match status" value="1"/>
</dbReference>
<dbReference type="PROSITE" id="PS51831">
    <property type="entry name" value="HD"/>
    <property type="match status" value="1"/>
</dbReference>
<dbReference type="SUPFAM" id="SSF81271">
    <property type="entry name" value="TGS-like"/>
    <property type="match status" value="1"/>
</dbReference>
<dbReference type="PROSITE" id="PS51880">
    <property type="entry name" value="TGS"/>
    <property type="match status" value="1"/>
</dbReference>
<dbReference type="CDD" id="cd00077">
    <property type="entry name" value="HDc"/>
    <property type="match status" value="1"/>
</dbReference>
<dbReference type="Pfam" id="PF13291">
    <property type="entry name" value="ACT_4"/>
    <property type="match status" value="1"/>
</dbReference>
<dbReference type="SUPFAM" id="SSF81301">
    <property type="entry name" value="Nucleotidyltransferase"/>
    <property type="match status" value="1"/>
</dbReference>
<comment type="catalytic activity">
    <reaction evidence="4">
        <text>guanosine 3',5'-bis(diphosphate) + H2O = GDP + diphosphate + H(+)</text>
        <dbReference type="Rhea" id="RHEA:14253"/>
        <dbReference type="ChEBI" id="CHEBI:15377"/>
        <dbReference type="ChEBI" id="CHEBI:15378"/>
        <dbReference type="ChEBI" id="CHEBI:33019"/>
        <dbReference type="ChEBI" id="CHEBI:58189"/>
        <dbReference type="ChEBI" id="CHEBI:77828"/>
        <dbReference type="EC" id="3.1.7.2"/>
    </reaction>
</comment>
<dbReference type="EC" id="3.1.7.2" evidence="3"/>
<dbReference type="SMART" id="SM00471">
    <property type="entry name" value="HDc"/>
    <property type="match status" value="1"/>
</dbReference>
<dbReference type="FunFam" id="1.10.3210.10:FF:000001">
    <property type="entry name" value="GTP pyrophosphokinase RelA"/>
    <property type="match status" value="1"/>
</dbReference>
<dbReference type="InterPro" id="IPR012676">
    <property type="entry name" value="TGS-like"/>
</dbReference>
<dbReference type="PANTHER" id="PTHR21262">
    <property type="entry name" value="GUANOSINE-3',5'-BIS DIPHOSPHATE 3'-PYROPHOSPHOHYDROLASE"/>
    <property type="match status" value="1"/>
</dbReference>
<dbReference type="FunFam" id="3.10.20.30:FF:000002">
    <property type="entry name" value="GTP pyrophosphokinase (RelA/SpoT)"/>
    <property type="match status" value="1"/>
</dbReference>
<dbReference type="Proteomes" id="UP000548632">
    <property type="component" value="Unassembled WGS sequence"/>
</dbReference>
<dbReference type="FunFam" id="3.30.460.10:FF:000001">
    <property type="entry name" value="GTP pyrophosphokinase RelA"/>
    <property type="match status" value="1"/>
</dbReference>
<evidence type="ECO:0000313" key="10">
    <source>
        <dbReference type="EMBL" id="MBB1126097.1"/>
    </source>
</evidence>
<dbReference type="SUPFAM" id="SSF109604">
    <property type="entry name" value="HD-domain/PDEase-like"/>
    <property type="match status" value="1"/>
</dbReference>
<dbReference type="EMBL" id="JABVCQ010000013">
    <property type="protein sequence ID" value="MBB1126097.1"/>
    <property type="molecule type" value="Genomic_DNA"/>
</dbReference>
<proteinExistence type="inferred from homology"/>
<keyword evidence="1" id="KW-0378">Hydrolase</keyword>
<dbReference type="Pfam" id="PF02824">
    <property type="entry name" value="TGS"/>
    <property type="match status" value="1"/>
</dbReference>
<comment type="caution">
    <text evidence="10">The sequence shown here is derived from an EMBL/GenBank/DDBJ whole genome shotgun (WGS) entry which is preliminary data.</text>
</comment>
<dbReference type="GO" id="GO:0008728">
    <property type="term" value="F:GTP diphosphokinase activity"/>
    <property type="evidence" value="ECO:0007669"/>
    <property type="project" value="TreeGrafter"/>
</dbReference>
<feature type="region of interest" description="Disordered" evidence="6">
    <location>
        <begin position="1"/>
        <end position="27"/>
    </location>
</feature>
<dbReference type="InterPro" id="IPR045600">
    <property type="entry name" value="RelA/SpoT_AH_RIS"/>
</dbReference>
<dbReference type="GO" id="GO:0008893">
    <property type="term" value="F:guanosine-3',5'-bis(diphosphate) 3'-diphosphatase activity"/>
    <property type="evidence" value="ECO:0007669"/>
    <property type="project" value="UniProtKB-EC"/>
</dbReference>
<comment type="similarity">
    <text evidence="5">Belongs to the relA/spoT family.</text>
</comment>
<dbReference type="Pfam" id="PF19296">
    <property type="entry name" value="RelA_AH_RIS"/>
    <property type="match status" value="2"/>
</dbReference>
<dbReference type="CDD" id="cd05399">
    <property type="entry name" value="NT_Rel-Spo_like"/>
    <property type="match status" value="1"/>
</dbReference>
<protein>
    <recommendedName>
        <fullName evidence="3">guanosine-3',5'-bis(diphosphate) 3'-diphosphatase</fullName>
        <ecNumber evidence="3">3.1.7.2</ecNumber>
    </recommendedName>
</protein>
<dbReference type="PROSITE" id="PS51671">
    <property type="entry name" value="ACT"/>
    <property type="match status" value="1"/>
</dbReference>
<dbReference type="InterPro" id="IPR004095">
    <property type="entry name" value="TGS"/>
</dbReference>
<feature type="domain" description="ACT" evidence="7">
    <location>
        <begin position="668"/>
        <end position="742"/>
    </location>
</feature>